<dbReference type="InterPro" id="IPR029064">
    <property type="entry name" value="Ribosomal_eL30-like_sf"/>
</dbReference>
<evidence type="ECO:0000313" key="6">
    <source>
        <dbReference type="EMBL" id="PNH21828.1"/>
    </source>
</evidence>
<dbReference type="InterPro" id="IPR053888">
    <property type="entry name" value="MRM3-like_sub_bind"/>
</dbReference>
<dbReference type="InterPro" id="IPR029026">
    <property type="entry name" value="tRNA_m1G_MTases_N"/>
</dbReference>
<keyword evidence="2 6" id="KW-0489">Methyltransferase</keyword>
<evidence type="ECO:0000259" key="5">
    <source>
        <dbReference type="Pfam" id="PF22435"/>
    </source>
</evidence>
<dbReference type="Pfam" id="PF22435">
    <property type="entry name" value="MRM3-like_sub_bind"/>
    <property type="match status" value="1"/>
</dbReference>
<evidence type="ECO:0000256" key="3">
    <source>
        <dbReference type="ARBA" id="ARBA00022679"/>
    </source>
</evidence>
<comment type="caution">
    <text evidence="6">The sequence shown here is derived from an EMBL/GenBank/DDBJ whole genome shotgun (WGS) entry which is preliminary data.</text>
</comment>
<dbReference type="GO" id="GO:0032259">
    <property type="term" value="P:methylation"/>
    <property type="evidence" value="ECO:0007669"/>
    <property type="project" value="UniProtKB-KW"/>
</dbReference>
<feature type="domain" description="MRM3-like substrate binding" evidence="5">
    <location>
        <begin position="9"/>
        <end position="98"/>
    </location>
</feature>
<dbReference type="Proteomes" id="UP000242958">
    <property type="component" value="Unassembled WGS sequence"/>
</dbReference>
<proteinExistence type="inferred from homology"/>
<evidence type="ECO:0000313" key="7">
    <source>
        <dbReference type="Proteomes" id="UP000242958"/>
    </source>
</evidence>
<comment type="similarity">
    <text evidence="1">Belongs to the class IV-like SAM-binding methyltransferase superfamily. RNA methyltransferase TrmH family.</text>
</comment>
<name>A0A2J8BAN5_9FIRM</name>
<dbReference type="Gene3D" id="3.40.1280.10">
    <property type="match status" value="1"/>
</dbReference>
<evidence type="ECO:0000256" key="1">
    <source>
        <dbReference type="ARBA" id="ARBA00007228"/>
    </source>
</evidence>
<dbReference type="InterPro" id="IPR051259">
    <property type="entry name" value="rRNA_Methyltransferase"/>
</dbReference>
<dbReference type="AlphaFoldDB" id="A0A2J8BAN5"/>
<dbReference type="PANTHER" id="PTHR43191">
    <property type="entry name" value="RRNA METHYLTRANSFERASE 3"/>
    <property type="match status" value="1"/>
</dbReference>
<reference evidence="6 7" key="1">
    <citation type="submission" date="2017-05" db="EMBL/GenBank/DDBJ databases">
        <authorList>
            <person name="Song R."/>
            <person name="Chenine A.L."/>
            <person name="Ruprecht R.M."/>
        </authorList>
    </citation>
    <scope>NUCLEOTIDE SEQUENCE [LARGE SCALE GENOMIC DNA]</scope>
    <source>
        <strain evidence="6 7">KA00229</strain>
    </source>
</reference>
<dbReference type="PANTHER" id="PTHR43191:SF2">
    <property type="entry name" value="RRNA METHYLTRANSFERASE 3, MITOCHONDRIAL"/>
    <property type="match status" value="1"/>
</dbReference>
<evidence type="ECO:0000259" key="4">
    <source>
        <dbReference type="Pfam" id="PF00588"/>
    </source>
</evidence>
<dbReference type="RefSeq" id="WP_102889365.1">
    <property type="nucleotide sequence ID" value="NZ_NFMF01000005.1"/>
</dbReference>
<dbReference type="Gene3D" id="3.30.1330.30">
    <property type="match status" value="1"/>
</dbReference>
<dbReference type="GO" id="GO:0006396">
    <property type="term" value="P:RNA processing"/>
    <property type="evidence" value="ECO:0007669"/>
    <property type="project" value="InterPro"/>
</dbReference>
<sequence>MQEITSRHNRLIMRACSLKQKKGRQQEQHVLVEGWRLIMDALQQGIRQGICFIVDTEKTTAHTALYTRGKELQWQFFRVSTSVYQKLQMTSSSQGIIAMLPFFNHTLAEAETLQLLQPVVYLQDIQDPGNVGTIIRTAAACDVGAILLSPNCVDIYNDKVWRSAMGAMFKILVISHVDEDMLQSFCQHTTRRLVAAAAGAACSYEKMNYKQPFVWAFGNEGNGLSPLFMQRCEETVTIPMCVNTESLNVAISAGLILYKAWEMNGFSYEGGA</sequence>
<dbReference type="CDD" id="cd18095">
    <property type="entry name" value="SpoU-like_rRNA-MTase"/>
    <property type="match status" value="1"/>
</dbReference>
<feature type="domain" description="tRNA/rRNA methyltransferase SpoU type" evidence="4">
    <location>
        <begin position="119"/>
        <end position="258"/>
    </location>
</feature>
<dbReference type="GO" id="GO:0008173">
    <property type="term" value="F:RNA methyltransferase activity"/>
    <property type="evidence" value="ECO:0007669"/>
    <property type="project" value="InterPro"/>
</dbReference>
<evidence type="ECO:0000256" key="2">
    <source>
        <dbReference type="ARBA" id="ARBA00022603"/>
    </source>
</evidence>
<dbReference type="SUPFAM" id="SSF75217">
    <property type="entry name" value="alpha/beta knot"/>
    <property type="match status" value="1"/>
</dbReference>
<protein>
    <submittedName>
        <fullName evidence="6">RNA methyltransferase</fullName>
    </submittedName>
</protein>
<dbReference type="Pfam" id="PF00588">
    <property type="entry name" value="SpoU_methylase"/>
    <property type="match status" value="1"/>
</dbReference>
<dbReference type="GO" id="GO:0003723">
    <property type="term" value="F:RNA binding"/>
    <property type="evidence" value="ECO:0007669"/>
    <property type="project" value="InterPro"/>
</dbReference>
<dbReference type="SUPFAM" id="SSF55315">
    <property type="entry name" value="L30e-like"/>
    <property type="match status" value="1"/>
</dbReference>
<dbReference type="EMBL" id="NFMF01000005">
    <property type="protein sequence ID" value="PNH21828.1"/>
    <property type="molecule type" value="Genomic_DNA"/>
</dbReference>
<accession>A0A2J8BAN5</accession>
<organism evidence="6 7">
    <name type="scientific">Megasphaera hutchinsoni</name>
    <dbReference type="NCBI Taxonomy" id="1588748"/>
    <lineage>
        <taxon>Bacteria</taxon>
        <taxon>Bacillati</taxon>
        <taxon>Bacillota</taxon>
        <taxon>Negativicutes</taxon>
        <taxon>Veillonellales</taxon>
        <taxon>Veillonellaceae</taxon>
        <taxon>Megasphaera</taxon>
    </lineage>
</organism>
<dbReference type="InterPro" id="IPR029028">
    <property type="entry name" value="Alpha/beta_knot_MTases"/>
</dbReference>
<dbReference type="InterPro" id="IPR001537">
    <property type="entry name" value="SpoU_MeTrfase"/>
</dbReference>
<gene>
    <name evidence="6" type="ORF">CAL30_03880</name>
</gene>
<keyword evidence="3 6" id="KW-0808">Transferase</keyword>